<name>A0A7X5RJV2_9ALTE</name>
<dbReference type="PANTHER" id="PTHR42709:SF4">
    <property type="entry name" value="INNER MEMBRANE PROTEIN YQAA"/>
    <property type="match status" value="1"/>
</dbReference>
<evidence type="ECO:0000259" key="2">
    <source>
        <dbReference type="Pfam" id="PF09335"/>
    </source>
</evidence>
<feature type="transmembrane region" description="Helical" evidence="1">
    <location>
        <begin position="31"/>
        <end position="51"/>
    </location>
</feature>
<dbReference type="PANTHER" id="PTHR42709">
    <property type="entry name" value="ALKALINE PHOSPHATASE LIKE PROTEIN"/>
    <property type="match status" value="1"/>
</dbReference>
<feature type="domain" description="VTT" evidence="2">
    <location>
        <begin position="18"/>
        <end position="129"/>
    </location>
</feature>
<keyword evidence="1" id="KW-0472">Membrane</keyword>
<keyword evidence="1" id="KW-0812">Transmembrane</keyword>
<comment type="caution">
    <text evidence="3">The sequence shown here is derived from an EMBL/GenBank/DDBJ whole genome shotgun (WGS) entry which is preliminary data.</text>
</comment>
<protein>
    <submittedName>
        <fullName evidence="3">DedA family protein</fullName>
    </submittedName>
</protein>
<gene>
    <name evidence="3" type="ORF">GTH32_02490</name>
</gene>
<organism evidence="3 4">
    <name type="scientific">Alteromonas profundi</name>
    <dbReference type="NCBI Taxonomy" id="2696062"/>
    <lineage>
        <taxon>Bacteria</taxon>
        <taxon>Pseudomonadati</taxon>
        <taxon>Pseudomonadota</taxon>
        <taxon>Gammaproteobacteria</taxon>
        <taxon>Alteromonadales</taxon>
        <taxon>Alteromonadaceae</taxon>
        <taxon>Alteromonas/Salinimonas group</taxon>
        <taxon>Alteromonas</taxon>
    </lineage>
</organism>
<dbReference type="InterPro" id="IPR051311">
    <property type="entry name" value="DedA_domain"/>
</dbReference>
<dbReference type="GO" id="GO:0005886">
    <property type="term" value="C:plasma membrane"/>
    <property type="evidence" value="ECO:0007669"/>
    <property type="project" value="UniProtKB-ARBA"/>
</dbReference>
<dbReference type="AlphaFoldDB" id="A0A7X5RJV2"/>
<sequence length="132" mass="14644">MFLAAMLAATILPFSSEVVLAGLLTIGMMPSLLLLYASIGNILGAIINYLLGYRFGKSIALSVLRMSPKQFARSQTIFERWGKWSLILCWVPVIGDPLTLLSGVLRINKVFFVCVVSIVKTLRYAAIIYWLT</sequence>
<dbReference type="InterPro" id="IPR032816">
    <property type="entry name" value="VTT_dom"/>
</dbReference>
<dbReference type="Pfam" id="PF09335">
    <property type="entry name" value="VTT_dom"/>
    <property type="match status" value="1"/>
</dbReference>
<dbReference type="EMBL" id="JAAAWN010000002">
    <property type="protein sequence ID" value="NDV90061.1"/>
    <property type="molecule type" value="Genomic_DNA"/>
</dbReference>
<evidence type="ECO:0000256" key="1">
    <source>
        <dbReference type="SAM" id="Phobius"/>
    </source>
</evidence>
<proteinExistence type="predicted"/>
<evidence type="ECO:0000313" key="3">
    <source>
        <dbReference type="EMBL" id="NDV90061.1"/>
    </source>
</evidence>
<keyword evidence="4" id="KW-1185">Reference proteome</keyword>
<accession>A0A7X5RJV2</accession>
<feature type="transmembrane region" description="Helical" evidence="1">
    <location>
        <begin position="110"/>
        <end position="131"/>
    </location>
</feature>
<keyword evidence="1" id="KW-1133">Transmembrane helix</keyword>
<reference evidence="3 4" key="1">
    <citation type="submission" date="2020-01" db="EMBL/GenBank/DDBJ databases">
        <authorList>
            <person name="Chen J."/>
            <person name="Zhu S."/>
            <person name="Yang J."/>
        </authorList>
    </citation>
    <scope>NUCLEOTIDE SEQUENCE [LARGE SCALE GENOMIC DNA]</scope>
    <source>
        <strain evidence="3 4">345S023</strain>
    </source>
</reference>
<evidence type="ECO:0000313" key="4">
    <source>
        <dbReference type="Proteomes" id="UP000470213"/>
    </source>
</evidence>
<dbReference type="Proteomes" id="UP000470213">
    <property type="component" value="Unassembled WGS sequence"/>
</dbReference>